<dbReference type="SMART" id="SM00116">
    <property type="entry name" value="CBS"/>
    <property type="match status" value="1"/>
</dbReference>
<dbReference type="SUPFAM" id="SSF50346">
    <property type="entry name" value="PRC-barrel domain"/>
    <property type="match status" value="1"/>
</dbReference>
<dbReference type="SMART" id="SM00924">
    <property type="entry name" value="MgtE_N"/>
    <property type="match status" value="1"/>
</dbReference>
<keyword evidence="1" id="KW-0129">CBS domain</keyword>
<name>A0A1B0ZH19_9MICO</name>
<dbReference type="Proteomes" id="UP000092596">
    <property type="component" value="Chromosome"/>
</dbReference>
<reference evidence="4 6" key="2">
    <citation type="submission" date="2019-09" db="EMBL/GenBank/DDBJ databases">
        <title>FDA dAtabase for Regulatory Grade micrObial Sequences (FDA-ARGOS): Supporting development and validation of Infectious Disease Dx tests.</title>
        <authorList>
            <person name="Sciortino C."/>
            <person name="Tallon L."/>
            <person name="Sadzewicz L."/>
            <person name="Vavikolanu K."/>
            <person name="Mehta A."/>
            <person name="Aluvathingal J."/>
            <person name="Nadendla S."/>
            <person name="Nandy P."/>
            <person name="Geyer C."/>
            <person name="Yan Y."/>
            <person name="Sichtig H."/>
        </authorList>
    </citation>
    <scope>NUCLEOTIDE SEQUENCE [LARGE SCALE GENOMIC DNA]</scope>
    <source>
        <strain evidence="4 6">FDAARGOS_640</strain>
    </source>
</reference>
<dbReference type="EMBL" id="CP012117">
    <property type="protein sequence ID" value="ANP27274.1"/>
    <property type="molecule type" value="Genomic_DNA"/>
</dbReference>
<dbReference type="InterPro" id="IPR000644">
    <property type="entry name" value="CBS_dom"/>
</dbReference>
<evidence type="ECO:0000313" key="4">
    <source>
        <dbReference type="EMBL" id="QEU12263.1"/>
    </source>
</evidence>
<dbReference type="AlphaFoldDB" id="A0A1B0ZH19"/>
<organism evidence="3 5">
    <name type="scientific">Dermabacter vaginalis</name>
    <dbReference type="NCBI Taxonomy" id="1630135"/>
    <lineage>
        <taxon>Bacteria</taxon>
        <taxon>Bacillati</taxon>
        <taxon>Actinomycetota</taxon>
        <taxon>Actinomycetes</taxon>
        <taxon>Micrococcales</taxon>
        <taxon>Dermabacteraceae</taxon>
        <taxon>Dermabacter</taxon>
    </lineage>
</organism>
<dbReference type="PROSITE" id="PS51371">
    <property type="entry name" value="CBS"/>
    <property type="match status" value="1"/>
</dbReference>
<feature type="domain" description="CBS" evidence="2">
    <location>
        <begin position="356"/>
        <end position="414"/>
    </location>
</feature>
<dbReference type="Pfam" id="PF00571">
    <property type="entry name" value="CBS"/>
    <property type="match status" value="1"/>
</dbReference>
<dbReference type="CDD" id="cd04606">
    <property type="entry name" value="CBS_pair_Mg_transporter"/>
    <property type="match status" value="1"/>
</dbReference>
<dbReference type="PATRIC" id="fig|1630135.4.peg.726"/>
<dbReference type="GO" id="GO:0015095">
    <property type="term" value="F:magnesium ion transmembrane transporter activity"/>
    <property type="evidence" value="ECO:0007669"/>
    <property type="project" value="InterPro"/>
</dbReference>
<dbReference type="InterPro" id="IPR011033">
    <property type="entry name" value="PRC_barrel-like_sf"/>
</dbReference>
<keyword evidence="6" id="KW-1185">Reference proteome</keyword>
<evidence type="ECO:0000259" key="2">
    <source>
        <dbReference type="PROSITE" id="PS51371"/>
    </source>
</evidence>
<dbReference type="InterPro" id="IPR006669">
    <property type="entry name" value="MgtE_transporter"/>
</dbReference>
<dbReference type="Gene3D" id="3.10.580.10">
    <property type="entry name" value="CBS-domain"/>
    <property type="match status" value="1"/>
</dbReference>
<dbReference type="PANTHER" id="PTHR43773">
    <property type="entry name" value="MAGNESIUM TRANSPORTER MGTE"/>
    <property type="match status" value="1"/>
</dbReference>
<evidence type="ECO:0000313" key="3">
    <source>
        <dbReference type="EMBL" id="ANP27274.1"/>
    </source>
</evidence>
<dbReference type="RefSeq" id="WP_065247515.1">
    <property type="nucleotide sequence ID" value="NZ_CP012117.1"/>
</dbReference>
<dbReference type="Gene3D" id="1.25.60.10">
    <property type="entry name" value="MgtE N-terminal domain-like"/>
    <property type="match status" value="1"/>
</dbReference>
<dbReference type="Pfam" id="PF03448">
    <property type="entry name" value="MgtE_N"/>
    <property type="match status" value="1"/>
</dbReference>
<sequence length="440" mass="48534">MSTHERFFAARLAGTGLFDPLGDRIGKVRDVVLIPQETHTARAVGLVVEVPGKKRIFLPITKVTSISTGQVISDGSLNMRRFEMRKSEILAIGDLLDREVSLVDGTGNAFVEDVALEQDQISKEWEISKLHVRRAKAKNAFSKLVGRNETLTVGVDDVSGLFGTQAEQSAQILLASYSDLKPADLADLIQEMEPKRRADIVRDLSNERLGWVLEELPEDTRVELMQGLESERAADILDAMDPDDAADLLQELPEPLGQDLLTRMEPEEAEDVRRLLAYDEYTAGGLMTTEPLIVAPETPVAHCLALISREEISPALASMVYVCRQPLETPTGKLLGGVHFQHLLRERPERPVGEIIDQDQVTMAPTSHLHDVTREMATYNLVSLPVVDKDSRLLGSVTVDDVLDHVLPEDWRESDEPVATTTTGQIDLTGIAKAISDQEG</sequence>
<evidence type="ECO:0000256" key="1">
    <source>
        <dbReference type="PROSITE-ProRule" id="PRU00703"/>
    </source>
</evidence>
<dbReference type="Pfam" id="PF26205">
    <property type="entry name" value="SH3_actinomycetes"/>
    <property type="match status" value="1"/>
</dbReference>
<proteinExistence type="predicted"/>
<protein>
    <submittedName>
        <fullName evidence="4">Magnesium transporter</fullName>
    </submittedName>
</protein>
<dbReference type="SUPFAM" id="SSF54631">
    <property type="entry name" value="CBS-domain pair"/>
    <property type="match status" value="1"/>
</dbReference>
<dbReference type="STRING" id="1630135.DAD186_07240"/>
<evidence type="ECO:0000313" key="6">
    <source>
        <dbReference type="Proteomes" id="UP000323865"/>
    </source>
</evidence>
<dbReference type="Proteomes" id="UP000323865">
    <property type="component" value="Chromosome"/>
</dbReference>
<dbReference type="EMBL" id="CP044108">
    <property type="protein sequence ID" value="QEU12263.1"/>
    <property type="molecule type" value="Genomic_DNA"/>
</dbReference>
<dbReference type="InterPro" id="IPR006668">
    <property type="entry name" value="Mg_transptr_MgtE_intracell_dom"/>
</dbReference>
<dbReference type="InterPro" id="IPR046342">
    <property type="entry name" value="CBS_dom_sf"/>
</dbReference>
<dbReference type="PANTHER" id="PTHR43773:SF1">
    <property type="entry name" value="MAGNESIUM TRANSPORTER MGTE"/>
    <property type="match status" value="1"/>
</dbReference>
<dbReference type="InterPro" id="IPR038076">
    <property type="entry name" value="MgtE_N_sf"/>
</dbReference>
<reference evidence="3 5" key="1">
    <citation type="submission" date="2015-06" db="EMBL/GenBank/DDBJ databases">
        <title>Investigation of pathophysiology for high-risk pregnancy and development of treatment modality based on it.</title>
        <authorList>
            <person name="Kim B.-C."/>
            <person name="Lim S."/>
        </authorList>
    </citation>
    <scope>NUCLEOTIDE SEQUENCE [LARGE SCALE GENOMIC DNA]</scope>
    <source>
        <strain evidence="3 5">AD1-86</strain>
    </source>
</reference>
<dbReference type="KEGG" id="dva:DAD186_07240"/>
<dbReference type="GO" id="GO:0016020">
    <property type="term" value="C:membrane"/>
    <property type="evidence" value="ECO:0007669"/>
    <property type="project" value="InterPro"/>
</dbReference>
<dbReference type="SUPFAM" id="SSF158791">
    <property type="entry name" value="MgtE N-terminal domain-like"/>
    <property type="match status" value="1"/>
</dbReference>
<accession>A0A1B0ZH19</accession>
<evidence type="ECO:0000313" key="5">
    <source>
        <dbReference type="Proteomes" id="UP000092596"/>
    </source>
</evidence>
<dbReference type="InterPro" id="IPR058838">
    <property type="entry name" value="SH3_actinomycetes"/>
</dbReference>
<gene>
    <name evidence="3" type="ORF">DAD186_07240</name>
    <name evidence="4" type="ORF">FOB48_08075</name>
</gene>